<evidence type="ECO:0000256" key="4">
    <source>
        <dbReference type="ARBA" id="ARBA00022605"/>
    </source>
</evidence>
<evidence type="ECO:0000256" key="1">
    <source>
        <dbReference type="ARBA" id="ARBA00004842"/>
    </source>
</evidence>
<sequence>MILVGFMGSGKTTIGKNIAEELNKAFVDLDGFIVNEYQMSIPEIFNEYGENGFREREFEALNKVIKSDAIISTGGGIVTYQKSYNLLMNTESNIIYLDTPFEVAYNRIKNDRNRPLTNFNKSDLDDIYKKRRPLYEELTDYTINGCDSVNEIIHNILMHKK</sequence>
<dbReference type="GO" id="GO:0009423">
    <property type="term" value="P:chorismate biosynthetic process"/>
    <property type="evidence" value="ECO:0007669"/>
    <property type="project" value="UniProtKB-UniRule"/>
</dbReference>
<dbReference type="EC" id="2.7.1.71" evidence="3 11"/>
<dbReference type="InterPro" id="IPR027417">
    <property type="entry name" value="P-loop_NTPase"/>
</dbReference>
<dbReference type="GO" id="GO:0005829">
    <property type="term" value="C:cytosol"/>
    <property type="evidence" value="ECO:0007669"/>
    <property type="project" value="TreeGrafter"/>
</dbReference>
<dbReference type="HAMAP" id="MF_00109">
    <property type="entry name" value="Shikimate_kinase"/>
    <property type="match status" value="1"/>
</dbReference>
<comment type="cofactor">
    <cofactor evidence="11">
        <name>Mg(2+)</name>
        <dbReference type="ChEBI" id="CHEBI:18420"/>
    </cofactor>
    <text evidence="11">Binds 1 Mg(2+) ion per subunit.</text>
</comment>
<evidence type="ECO:0000256" key="8">
    <source>
        <dbReference type="ARBA" id="ARBA00022840"/>
    </source>
</evidence>
<dbReference type="GO" id="GO:0008652">
    <property type="term" value="P:amino acid biosynthetic process"/>
    <property type="evidence" value="ECO:0007669"/>
    <property type="project" value="UniProtKB-KW"/>
</dbReference>
<dbReference type="GO" id="GO:0005524">
    <property type="term" value="F:ATP binding"/>
    <property type="evidence" value="ECO:0007669"/>
    <property type="project" value="UniProtKB-UniRule"/>
</dbReference>
<keyword evidence="11" id="KW-0963">Cytoplasm</keyword>
<feature type="binding site" evidence="11">
    <location>
        <position position="54"/>
    </location>
    <ligand>
        <name>substrate</name>
    </ligand>
</feature>
<comment type="pathway">
    <text evidence="1 11">Metabolic intermediate biosynthesis; chorismate biosynthesis; chorismate from D-erythrose 4-phosphate and phosphoenolpyruvate: step 5/7.</text>
</comment>
<dbReference type="PANTHER" id="PTHR21087:SF16">
    <property type="entry name" value="SHIKIMATE KINASE 1, CHLOROPLASTIC"/>
    <property type="match status" value="1"/>
</dbReference>
<gene>
    <name evidence="11 12" type="primary">aroK</name>
    <name evidence="12" type="ORF">JEOPIN946_01132</name>
</gene>
<proteinExistence type="inferred from homology"/>
<organism evidence="12 13">
    <name type="scientific">Phocicoccus pinnipedialis</name>
    <dbReference type="NCBI Taxonomy" id="110845"/>
    <lineage>
        <taxon>Bacteria</taxon>
        <taxon>Bacillati</taxon>
        <taxon>Bacillota</taxon>
        <taxon>Bacilli</taxon>
        <taxon>Bacillales</taxon>
        <taxon>Salinicoccaceae</taxon>
        <taxon>Phocicoccus</taxon>
    </lineage>
</organism>
<comment type="caution">
    <text evidence="12">The sequence shown here is derived from an EMBL/GenBank/DDBJ whole genome shotgun (WGS) entry which is preliminary data.</text>
</comment>
<dbReference type="InterPro" id="IPR023000">
    <property type="entry name" value="Shikimate_kinase_CS"/>
</dbReference>
<keyword evidence="11" id="KW-0479">Metal-binding</keyword>
<evidence type="ECO:0000256" key="2">
    <source>
        <dbReference type="ARBA" id="ARBA00006997"/>
    </source>
</evidence>
<evidence type="ECO:0000313" key="13">
    <source>
        <dbReference type="Proteomes" id="UP000588186"/>
    </source>
</evidence>
<dbReference type="InterPro" id="IPR000623">
    <property type="entry name" value="Shikimate_kinase/TSH1"/>
</dbReference>
<keyword evidence="4 11" id="KW-0028">Amino-acid biosynthesis</keyword>
<protein>
    <recommendedName>
        <fullName evidence="3 11">Shikimate kinase</fullName>
        <shortName evidence="11">SK</shortName>
        <ecNumber evidence="3 11">2.7.1.71</ecNumber>
    </recommendedName>
</protein>
<dbReference type="PROSITE" id="PS01128">
    <property type="entry name" value="SHIKIMATE_KINASE"/>
    <property type="match status" value="1"/>
</dbReference>
<evidence type="ECO:0000256" key="11">
    <source>
        <dbReference type="HAMAP-Rule" id="MF_00109"/>
    </source>
</evidence>
<comment type="function">
    <text evidence="11">Catalyzes the specific phosphorylation of the 3-hydroxyl group of shikimic acid using ATP as a cosubstrate.</text>
</comment>
<dbReference type="GO" id="GO:0000287">
    <property type="term" value="F:magnesium ion binding"/>
    <property type="evidence" value="ECO:0007669"/>
    <property type="project" value="UniProtKB-UniRule"/>
</dbReference>
<comment type="similarity">
    <text evidence="2 11">Belongs to the shikimate kinase family.</text>
</comment>
<dbReference type="GO" id="GO:0004765">
    <property type="term" value="F:shikimate kinase activity"/>
    <property type="evidence" value="ECO:0007669"/>
    <property type="project" value="UniProtKB-UniRule"/>
</dbReference>
<evidence type="ECO:0000313" key="12">
    <source>
        <dbReference type="EMBL" id="CAD2075945.1"/>
    </source>
</evidence>
<feature type="binding site" evidence="11">
    <location>
        <position position="12"/>
    </location>
    <ligand>
        <name>Mg(2+)</name>
        <dbReference type="ChEBI" id="CHEBI:18420"/>
    </ligand>
</feature>
<feature type="binding site" evidence="11">
    <location>
        <begin position="8"/>
        <end position="13"/>
    </location>
    <ligand>
        <name>ATP</name>
        <dbReference type="ChEBI" id="CHEBI:30616"/>
    </ligand>
</feature>
<dbReference type="AlphaFoldDB" id="A0A6V7RDS2"/>
<evidence type="ECO:0000256" key="5">
    <source>
        <dbReference type="ARBA" id="ARBA00022679"/>
    </source>
</evidence>
<dbReference type="Gene3D" id="3.40.50.300">
    <property type="entry name" value="P-loop containing nucleotide triphosphate hydrolases"/>
    <property type="match status" value="1"/>
</dbReference>
<dbReference type="Proteomes" id="UP000588186">
    <property type="component" value="Unassembled WGS sequence"/>
</dbReference>
<comment type="subcellular location">
    <subcellularLocation>
        <location evidence="11">Cytoplasm</location>
    </subcellularLocation>
</comment>
<name>A0A6V7RDS2_9BACL</name>
<comment type="catalytic activity">
    <reaction evidence="10 11">
        <text>shikimate + ATP = 3-phosphoshikimate + ADP + H(+)</text>
        <dbReference type="Rhea" id="RHEA:13121"/>
        <dbReference type="ChEBI" id="CHEBI:15378"/>
        <dbReference type="ChEBI" id="CHEBI:30616"/>
        <dbReference type="ChEBI" id="CHEBI:36208"/>
        <dbReference type="ChEBI" id="CHEBI:145989"/>
        <dbReference type="ChEBI" id="CHEBI:456216"/>
        <dbReference type="EC" id="2.7.1.71"/>
    </reaction>
</comment>
<accession>A0A6V7RDS2</accession>
<dbReference type="RefSeq" id="WP_186077634.1">
    <property type="nucleotide sequence ID" value="NZ_CAJEWB010000010.1"/>
</dbReference>
<keyword evidence="11" id="KW-0460">Magnesium</keyword>
<comment type="caution">
    <text evidence="11">Lacks conserved residue(s) required for the propagation of feature annotation.</text>
</comment>
<comment type="subunit">
    <text evidence="11">Monomer.</text>
</comment>
<dbReference type="SUPFAM" id="SSF52540">
    <property type="entry name" value="P-loop containing nucleoside triphosphate hydrolases"/>
    <property type="match status" value="1"/>
</dbReference>
<evidence type="ECO:0000256" key="3">
    <source>
        <dbReference type="ARBA" id="ARBA00012154"/>
    </source>
</evidence>
<dbReference type="CDD" id="cd00464">
    <property type="entry name" value="SK"/>
    <property type="match status" value="1"/>
</dbReference>
<evidence type="ECO:0000256" key="9">
    <source>
        <dbReference type="ARBA" id="ARBA00023141"/>
    </source>
</evidence>
<dbReference type="GO" id="GO:0009073">
    <property type="term" value="P:aromatic amino acid family biosynthetic process"/>
    <property type="evidence" value="ECO:0007669"/>
    <property type="project" value="UniProtKB-KW"/>
</dbReference>
<evidence type="ECO:0000256" key="10">
    <source>
        <dbReference type="ARBA" id="ARBA00048567"/>
    </source>
</evidence>
<keyword evidence="8 11" id="KW-0067">ATP-binding</keyword>
<dbReference type="PRINTS" id="PR01100">
    <property type="entry name" value="SHIKIMTKNASE"/>
</dbReference>
<evidence type="ECO:0000256" key="6">
    <source>
        <dbReference type="ARBA" id="ARBA00022741"/>
    </source>
</evidence>
<feature type="binding site" evidence="11">
    <location>
        <position position="114"/>
    </location>
    <ligand>
        <name>ATP</name>
        <dbReference type="ChEBI" id="CHEBI:30616"/>
    </ligand>
</feature>
<dbReference type="PANTHER" id="PTHR21087">
    <property type="entry name" value="SHIKIMATE KINASE"/>
    <property type="match status" value="1"/>
</dbReference>
<dbReference type="InterPro" id="IPR031322">
    <property type="entry name" value="Shikimate/glucono_kinase"/>
</dbReference>
<feature type="binding site" evidence="11">
    <location>
        <position position="131"/>
    </location>
    <ligand>
        <name>substrate</name>
    </ligand>
</feature>
<dbReference type="Pfam" id="PF01202">
    <property type="entry name" value="SKI"/>
    <property type="match status" value="1"/>
</dbReference>
<evidence type="ECO:0000256" key="7">
    <source>
        <dbReference type="ARBA" id="ARBA00022777"/>
    </source>
</evidence>
<keyword evidence="9 11" id="KW-0057">Aromatic amino acid biosynthesis</keyword>
<keyword evidence="13" id="KW-1185">Reference proteome</keyword>
<dbReference type="EMBL" id="CAJEWB010000010">
    <property type="protein sequence ID" value="CAD2075945.1"/>
    <property type="molecule type" value="Genomic_DNA"/>
</dbReference>
<keyword evidence="7 11" id="KW-0418">Kinase</keyword>
<feature type="binding site" evidence="11">
    <location>
        <position position="30"/>
    </location>
    <ligand>
        <name>substrate</name>
    </ligand>
</feature>
<dbReference type="UniPathway" id="UPA00053">
    <property type="reaction ID" value="UER00088"/>
</dbReference>
<keyword evidence="6 11" id="KW-0547">Nucleotide-binding</keyword>
<reference evidence="12 13" key="1">
    <citation type="submission" date="2020-07" db="EMBL/GenBank/DDBJ databases">
        <authorList>
            <person name="Criscuolo A."/>
        </authorList>
    </citation>
    <scope>NUCLEOTIDE SEQUENCE [LARGE SCALE GENOMIC DNA]</scope>
    <source>
        <strain evidence="12">CIP107946</strain>
    </source>
</reference>
<feature type="binding site" evidence="11">
    <location>
        <position position="75"/>
    </location>
    <ligand>
        <name>substrate</name>
    </ligand>
</feature>
<keyword evidence="5 11" id="KW-0808">Transferase</keyword>